<evidence type="ECO:0000313" key="2">
    <source>
        <dbReference type="EMBL" id="HJF65400.1"/>
    </source>
</evidence>
<organism evidence="2 3">
    <name type="scientific">Slackia equolifaciens</name>
    <dbReference type="NCBI Taxonomy" id="498718"/>
    <lineage>
        <taxon>Bacteria</taxon>
        <taxon>Bacillati</taxon>
        <taxon>Actinomycetota</taxon>
        <taxon>Coriobacteriia</taxon>
        <taxon>Eggerthellales</taxon>
        <taxon>Eggerthellaceae</taxon>
        <taxon>Slackia</taxon>
    </lineage>
</organism>
<gene>
    <name evidence="2" type="ORF">K8U77_04690</name>
</gene>
<feature type="coiled-coil region" evidence="1">
    <location>
        <begin position="21"/>
        <end position="55"/>
    </location>
</feature>
<keyword evidence="1" id="KW-0175">Coiled coil</keyword>
<evidence type="ECO:0000256" key="1">
    <source>
        <dbReference type="SAM" id="Coils"/>
    </source>
</evidence>
<name>A0A9D3A1F4_9ACTN</name>
<reference evidence="2" key="1">
    <citation type="journal article" date="2021" name="PeerJ">
        <title>Extensive microbial diversity within the chicken gut microbiome revealed by metagenomics and culture.</title>
        <authorList>
            <person name="Gilroy R."/>
            <person name="Ravi A."/>
            <person name="Getino M."/>
            <person name="Pursley I."/>
            <person name="Horton D.L."/>
            <person name="Alikhan N.F."/>
            <person name="Baker D."/>
            <person name="Gharbi K."/>
            <person name="Hall N."/>
            <person name="Watson M."/>
            <person name="Adriaenssens E.M."/>
            <person name="Foster-Nyarko E."/>
            <person name="Jarju S."/>
            <person name="Secka A."/>
            <person name="Antonio M."/>
            <person name="Oren A."/>
            <person name="Chaudhuri R.R."/>
            <person name="La Ragione R."/>
            <person name="Hildebrand F."/>
            <person name="Pallen M.J."/>
        </authorList>
    </citation>
    <scope>NUCLEOTIDE SEQUENCE</scope>
    <source>
        <strain evidence="2">ChiGjej6B6-11269</strain>
    </source>
</reference>
<reference evidence="2" key="2">
    <citation type="submission" date="2021-09" db="EMBL/GenBank/DDBJ databases">
        <authorList>
            <person name="Gilroy R."/>
        </authorList>
    </citation>
    <scope>NUCLEOTIDE SEQUENCE</scope>
    <source>
        <strain evidence="2">ChiGjej6B6-11269</strain>
    </source>
</reference>
<accession>A0A9D3A1F4</accession>
<evidence type="ECO:0000313" key="3">
    <source>
        <dbReference type="Proteomes" id="UP000786989"/>
    </source>
</evidence>
<dbReference type="Proteomes" id="UP000786989">
    <property type="component" value="Unassembled WGS sequence"/>
</dbReference>
<proteinExistence type="predicted"/>
<protein>
    <submittedName>
        <fullName evidence="2">Uncharacterized protein</fullName>
    </submittedName>
</protein>
<comment type="caution">
    <text evidence="2">The sequence shown here is derived from an EMBL/GenBank/DDBJ whole genome shotgun (WGS) entry which is preliminary data.</text>
</comment>
<dbReference type="EMBL" id="DYWI01000082">
    <property type="protein sequence ID" value="HJF65400.1"/>
    <property type="molecule type" value="Genomic_DNA"/>
</dbReference>
<dbReference type="AlphaFoldDB" id="A0A9D3A1F4"/>
<sequence>MARRLTMRAEDGTASVDPGMMQEAIQRLAAYEDMHDDLEARYEDLEAKVEERKAAGTIKGAAGNQLLAQKVALKTTLGMFEIYGIED</sequence>